<evidence type="ECO:0000256" key="9">
    <source>
        <dbReference type="ARBA" id="ARBA00030775"/>
    </source>
</evidence>
<accession>A0A143HM36</accession>
<evidence type="ECO:0000256" key="8">
    <source>
        <dbReference type="ARBA" id="ARBA00023136"/>
    </source>
</evidence>
<dbReference type="KEGG" id="mthd:A3224_08340"/>
<evidence type="ECO:0000256" key="3">
    <source>
        <dbReference type="ARBA" id="ARBA00022475"/>
    </source>
</evidence>
<dbReference type="NCBIfam" id="TIGR01708">
    <property type="entry name" value="typeII_sec_gspH"/>
    <property type="match status" value="1"/>
</dbReference>
<dbReference type="GeneID" id="76608053"/>
<evidence type="ECO:0000256" key="1">
    <source>
        <dbReference type="ARBA" id="ARBA00004377"/>
    </source>
</evidence>
<dbReference type="PROSITE" id="PS00409">
    <property type="entry name" value="PROKAR_NTER_METHYL"/>
    <property type="match status" value="1"/>
</dbReference>
<dbReference type="InterPro" id="IPR049875">
    <property type="entry name" value="TypeII_GspH"/>
</dbReference>
<proteinExistence type="predicted"/>
<protein>
    <recommendedName>
        <fullName evidence="2">Type II secretion system protein H</fullName>
    </recommendedName>
    <alternativeName>
        <fullName evidence="9">General secretion pathway protein H</fullName>
    </alternativeName>
</protein>
<dbReference type="RefSeq" id="WP_067153360.1">
    <property type="nucleotide sequence ID" value="NZ_CP014864.1"/>
</dbReference>
<dbReference type="AlphaFoldDB" id="A0A143HM36"/>
<keyword evidence="4" id="KW-0488">Methylation</keyword>
<organism evidence="11 12">
    <name type="scientific">Microbulbifer thermotolerans</name>
    <dbReference type="NCBI Taxonomy" id="252514"/>
    <lineage>
        <taxon>Bacteria</taxon>
        <taxon>Pseudomonadati</taxon>
        <taxon>Pseudomonadota</taxon>
        <taxon>Gammaproteobacteria</taxon>
        <taxon>Cellvibrionales</taxon>
        <taxon>Microbulbiferaceae</taxon>
        <taxon>Microbulbifer</taxon>
    </lineage>
</organism>
<evidence type="ECO:0000256" key="4">
    <source>
        <dbReference type="ARBA" id="ARBA00022481"/>
    </source>
</evidence>
<name>A0A143HM36_MICTH</name>
<keyword evidence="3" id="KW-1003">Cell membrane</keyword>
<dbReference type="InterPro" id="IPR002416">
    <property type="entry name" value="T2SS_protein-GspH"/>
</dbReference>
<dbReference type="InterPro" id="IPR012902">
    <property type="entry name" value="N_methyl_site"/>
</dbReference>
<dbReference type="GO" id="GO:0015628">
    <property type="term" value="P:protein secretion by the type II secretion system"/>
    <property type="evidence" value="ECO:0007669"/>
    <property type="project" value="InterPro"/>
</dbReference>
<dbReference type="GO" id="GO:0005886">
    <property type="term" value="C:plasma membrane"/>
    <property type="evidence" value="ECO:0007669"/>
    <property type="project" value="UniProtKB-SubCell"/>
</dbReference>
<dbReference type="GO" id="GO:0015627">
    <property type="term" value="C:type II protein secretion system complex"/>
    <property type="evidence" value="ECO:0007669"/>
    <property type="project" value="InterPro"/>
</dbReference>
<dbReference type="PRINTS" id="PR00885">
    <property type="entry name" value="BCTERIALGSPH"/>
</dbReference>
<keyword evidence="12" id="KW-1185">Reference proteome</keyword>
<keyword evidence="6 10" id="KW-0812">Transmembrane</keyword>
<dbReference type="InterPro" id="IPR045584">
    <property type="entry name" value="Pilin-like"/>
</dbReference>
<evidence type="ECO:0000256" key="2">
    <source>
        <dbReference type="ARBA" id="ARBA00021549"/>
    </source>
</evidence>
<dbReference type="Gene3D" id="3.55.40.10">
    <property type="entry name" value="minor pseudopilin epsh domain"/>
    <property type="match status" value="1"/>
</dbReference>
<keyword evidence="5" id="KW-0997">Cell inner membrane</keyword>
<dbReference type="STRING" id="252514.A3224_08340"/>
<dbReference type="NCBIfam" id="TIGR02532">
    <property type="entry name" value="IV_pilin_GFxxxE"/>
    <property type="match status" value="1"/>
</dbReference>
<comment type="subcellular location">
    <subcellularLocation>
        <location evidence="1">Cell inner membrane</location>
        <topology evidence="1">Single-pass membrane protein</topology>
    </subcellularLocation>
</comment>
<evidence type="ECO:0000256" key="6">
    <source>
        <dbReference type="ARBA" id="ARBA00022692"/>
    </source>
</evidence>
<dbReference type="EMBL" id="CP014864">
    <property type="protein sequence ID" value="AMX02591.1"/>
    <property type="molecule type" value="Genomic_DNA"/>
</dbReference>
<keyword evidence="8 10" id="KW-0472">Membrane</keyword>
<evidence type="ECO:0000256" key="10">
    <source>
        <dbReference type="SAM" id="Phobius"/>
    </source>
</evidence>
<dbReference type="Pfam" id="PF07963">
    <property type="entry name" value="N_methyl"/>
    <property type="match status" value="1"/>
</dbReference>
<dbReference type="OrthoDB" id="5730913at2"/>
<dbReference type="SUPFAM" id="SSF54523">
    <property type="entry name" value="Pili subunits"/>
    <property type="match status" value="1"/>
</dbReference>
<evidence type="ECO:0000313" key="12">
    <source>
        <dbReference type="Proteomes" id="UP000076077"/>
    </source>
</evidence>
<sequence length="194" mass="21260">MSRAAGSWHPARQKGFTLIEVLVVIVIIATLAGMAGLSLGNSGARAWRSEVQRLAALLQLVADRALIDRAHYGVVIEPDGYAVVRFNSAQLQWETLEDSGTKSAARFVAHQLPDNMRLEVLEEAQMPVAAPAEFAAEEKSKKKQPSPHFVALSSGEILPVELAFYLLEDKDISRGAFISYNSLDGIKLEWQSDE</sequence>
<reference evidence="12" key="1">
    <citation type="submission" date="2016-03" db="EMBL/GenBank/DDBJ databases">
        <authorList>
            <person name="Lee Y.-S."/>
            <person name="Choi Y.-L."/>
        </authorList>
    </citation>
    <scope>NUCLEOTIDE SEQUENCE [LARGE SCALE GENOMIC DNA]</scope>
    <source>
        <strain evidence="12">DAU221</strain>
    </source>
</reference>
<evidence type="ECO:0000256" key="5">
    <source>
        <dbReference type="ARBA" id="ARBA00022519"/>
    </source>
</evidence>
<dbReference type="Proteomes" id="UP000076077">
    <property type="component" value="Chromosome"/>
</dbReference>
<keyword evidence="7 10" id="KW-1133">Transmembrane helix</keyword>
<feature type="transmembrane region" description="Helical" evidence="10">
    <location>
        <begin position="16"/>
        <end position="39"/>
    </location>
</feature>
<gene>
    <name evidence="11" type="ORF">A3224_08340</name>
</gene>
<evidence type="ECO:0000256" key="7">
    <source>
        <dbReference type="ARBA" id="ARBA00022989"/>
    </source>
</evidence>
<evidence type="ECO:0000313" key="11">
    <source>
        <dbReference type="EMBL" id="AMX02591.1"/>
    </source>
</evidence>